<dbReference type="SUPFAM" id="SSF53067">
    <property type="entry name" value="Actin-like ATPase domain"/>
    <property type="match status" value="3"/>
</dbReference>
<dbReference type="GO" id="GO:0005524">
    <property type="term" value="F:ATP binding"/>
    <property type="evidence" value="ECO:0007669"/>
    <property type="project" value="UniProtKB-KW"/>
</dbReference>
<proteinExistence type="predicted"/>
<name>Q116I7_TRIEI</name>
<keyword evidence="4" id="KW-0175">Coiled coil</keyword>
<dbReference type="RefSeq" id="WP_011610967.1">
    <property type="nucleotide sequence ID" value="NC_008312.1"/>
</dbReference>
<dbReference type="Gene3D" id="3.30.420.40">
    <property type="match status" value="2"/>
</dbReference>
<protein>
    <recommendedName>
        <fullName evidence="7">Heat shock protein 70</fullName>
    </recommendedName>
</protein>
<dbReference type="InterPro" id="IPR013126">
    <property type="entry name" value="Hsp_70_fam"/>
</dbReference>
<evidence type="ECO:0000256" key="5">
    <source>
        <dbReference type="SAM" id="MobiDB-lite"/>
    </source>
</evidence>
<evidence type="ECO:0000256" key="2">
    <source>
        <dbReference type="ARBA" id="ARBA00022840"/>
    </source>
</evidence>
<dbReference type="AlphaFoldDB" id="Q116I7"/>
<dbReference type="KEGG" id="ter:Tery_1237"/>
<dbReference type="CDD" id="cd10229">
    <property type="entry name" value="ASKHA_NBD_HSP70_HSPA12"/>
    <property type="match status" value="1"/>
</dbReference>
<dbReference type="eggNOG" id="COG0443">
    <property type="taxonomic scope" value="Bacteria"/>
</dbReference>
<dbReference type="GO" id="GO:0140662">
    <property type="term" value="F:ATP-dependent protein folding chaperone"/>
    <property type="evidence" value="ECO:0007669"/>
    <property type="project" value="InterPro"/>
</dbReference>
<evidence type="ECO:0000256" key="1">
    <source>
        <dbReference type="ARBA" id="ARBA00022741"/>
    </source>
</evidence>
<evidence type="ECO:0000256" key="4">
    <source>
        <dbReference type="SAM" id="Coils"/>
    </source>
</evidence>
<dbReference type="Pfam" id="PF00012">
    <property type="entry name" value="HSP70"/>
    <property type="match status" value="2"/>
</dbReference>
<evidence type="ECO:0000256" key="3">
    <source>
        <dbReference type="ARBA" id="ARBA00023186"/>
    </source>
</evidence>
<keyword evidence="1" id="KW-0547">Nucleotide-binding</keyword>
<feature type="region of interest" description="Disordered" evidence="5">
    <location>
        <begin position="583"/>
        <end position="606"/>
    </location>
</feature>
<evidence type="ECO:0008006" key="7">
    <source>
        <dbReference type="Google" id="ProtNLM"/>
    </source>
</evidence>
<accession>Q116I7</accession>
<dbReference type="EMBL" id="CP000393">
    <property type="protein sequence ID" value="ABG50587.1"/>
    <property type="molecule type" value="Genomic_DNA"/>
</dbReference>
<sequence>MIAKYIRLIKDEALKEIKNSTSGELKDQEIRWCLSIPAIWKNEDKDLMRRAARKAGLINSSDDEAERLFLVLEPEAAAIFCQEEDKNALTPGNKIMIIDCGGGTVDITVHKLVKDGGLDEVAPGTGGPFGSIYVDKSFQEYLTEKLSAEMVKGFHDQDPVGYLKMMEEWERTKCNFDPETSGDVIYFNIPTRLYNFISKRKAKILEQLADEQNGDDENIHLSYSTMENIFRITVHKLVKDGGLDEVAPGTGGPFGSIYVDKSFQEYLTEKLSAEMVKGFHDQEPVDYLKMMEEWERTKCNFDPETSGDVIYFNIPTRLYNFISKRKAKILEQLADEQNGDDKNIHLSYSTMENIFRPTLDGLVSTVKNQFKELGDEEVDIIFLVGGFSTSPVLRQRIKKEFGSKAKKIVMPPRPGVAILKGAASFGVAPGIIRARRSRLTYGVSSSREFNQFKDTIISQKQQSDNPENWENCLRVYKNNNDFLNWLLNNFDIQYSNHNHEQEKQQINSLKNALKNPKKLLEKFYNIYLMIVEPKKRYNQKHKQELKETVYLLNQKIQSQEILINELKRENEKLRKLKSSLLSKLSDRDRDTSNTITSDESRPQRDV</sequence>
<dbReference type="Gene3D" id="3.90.640.10">
    <property type="entry name" value="Actin, Chain A, domain 4"/>
    <property type="match status" value="1"/>
</dbReference>
<dbReference type="HOGENOM" id="CLU_450501_0_0_3"/>
<dbReference type="OrthoDB" id="3405531at2"/>
<gene>
    <name evidence="6" type="ordered locus">Tery_1237</name>
</gene>
<dbReference type="STRING" id="203124.Tery_1237"/>
<keyword evidence="2" id="KW-0067">ATP-binding</keyword>
<keyword evidence="3" id="KW-0143">Chaperone</keyword>
<feature type="coiled-coil region" evidence="4">
    <location>
        <begin position="549"/>
        <end position="583"/>
    </location>
</feature>
<dbReference type="PANTHER" id="PTHR14187:SF5">
    <property type="entry name" value="HEAT SHOCK 70 KDA PROTEIN 12A"/>
    <property type="match status" value="1"/>
</dbReference>
<organism evidence="6">
    <name type="scientific">Trichodesmium erythraeum (strain IMS101)</name>
    <dbReference type="NCBI Taxonomy" id="203124"/>
    <lineage>
        <taxon>Bacteria</taxon>
        <taxon>Bacillati</taxon>
        <taxon>Cyanobacteriota</taxon>
        <taxon>Cyanophyceae</taxon>
        <taxon>Oscillatoriophycideae</taxon>
        <taxon>Oscillatoriales</taxon>
        <taxon>Microcoleaceae</taxon>
        <taxon>Trichodesmium</taxon>
    </lineage>
</organism>
<reference evidence="6" key="1">
    <citation type="submission" date="2006-06" db="EMBL/GenBank/DDBJ databases">
        <title>Complete sequence of Trichodesmium erythraeum IMS101.</title>
        <authorList>
            <consortium name="US DOE Joint Genome Institute"/>
            <person name="Copeland A."/>
            <person name="Lucas S."/>
            <person name="Lapidus A."/>
            <person name="Barry K."/>
            <person name="Detter J.C."/>
            <person name="Glavina del Rio T."/>
            <person name="Hammon N."/>
            <person name="Israni S."/>
            <person name="Dalin E."/>
            <person name="Tice H."/>
            <person name="Pitluck S."/>
            <person name="Kiss H."/>
            <person name="Munk A.C."/>
            <person name="Brettin T."/>
            <person name="Bruce D."/>
            <person name="Han C."/>
            <person name="Tapia R."/>
            <person name="Gilna P."/>
            <person name="Schmutz J."/>
            <person name="Larimer F."/>
            <person name="Land M."/>
            <person name="Hauser L."/>
            <person name="Kyrpides N."/>
            <person name="Kim E."/>
            <person name="Richardson P."/>
        </authorList>
    </citation>
    <scope>NUCLEOTIDE SEQUENCE [LARGE SCALE GENOMIC DNA]</scope>
    <source>
        <strain evidence="6">IMS101</strain>
    </source>
</reference>
<evidence type="ECO:0000313" key="6">
    <source>
        <dbReference type="EMBL" id="ABG50587.1"/>
    </source>
</evidence>
<dbReference type="InterPro" id="IPR043129">
    <property type="entry name" value="ATPase_NBD"/>
</dbReference>
<dbReference type="PANTHER" id="PTHR14187">
    <property type="entry name" value="ALPHA KINASE/ELONGATION FACTOR 2 KINASE"/>
    <property type="match status" value="1"/>
</dbReference>